<protein>
    <recommendedName>
        <fullName evidence="4">Beta-1,4-mannosyl-glycoprotein 4-beta-N-acetylglucosaminyltransferase</fullName>
    </recommendedName>
</protein>
<keyword evidence="3" id="KW-1185">Reference proteome</keyword>
<dbReference type="InterPro" id="IPR006813">
    <property type="entry name" value="Glyco_trans_17"/>
</dbReference>
<evidence type="ECO:0008006" key="4">
    <source>
        <dbReference type="Google" id="ProtNLM"/>
    </source>
</evidence>
<keyword evidence="1" id="KW-0472">Membrane</keyword>
<dbReference type="AlphaFoldDB" id="A0A8H7UFT8"/>
<dbReference type="EMBL" id="JAEPRA010000011">
    <property type="protein sequence ID" value="KAG2178313.1"/>
    <property type="molecule type" value="Genomic_DNA"/>
</dbReference>
<sequence length="359" mass="41521">MRRWFTCRRHKPLYIALPIICTLAIYHIIASTYIITDIGYLARPLWDNVQEQWDIIQHYTTEGLSLERTCQLHGWSINTETKPKMIDAVIFSVELDLYEVRLRELWSVVDKFIILESNTTFTGKPKPFVFADNAERFAFAKEKLIYARVHQQPLPPNESPFYNEAAMRVSMNENIEKVASDGDFIIMSDVDEIPRASTLRTLKVCSGVPFPLHLQLRNYIYSYEFPLDLDSWRARVERYSKGVTAYSHGQQSKNLLADAGWHCSFCFRTIKEFVFKMTSYSHADRVRGDQFLTKDHIQNVICTGQDIYGMYPEAYSYKDLIAKWDGATKSDSAVGLPKAVLEDDKFSFLLPGGCQRQLD</sequence>
<organism evidence="2 3">
    <name type="scientific">Umbelopsis vinacea</name>
    <dbReference type="NCBI Taxonomy" id="44442"/>
    <lineage>
        <taxon>Eukaryota</taxon>
        <taxon>Fungi</taxon>
        <taxon>Fungi incertae sedis</taxon>
        <taxon>Mucoromycota</taxon>
        <taxon>Mucoromycotina</taxon>
        <taxon>Umbelopsidomycetes</taxon>
        <taxon>Umbelopsidales</taxon>
        <taxon>Umbelopsidaceae</taxon>
        <taxon>Umbelopsis</taxon>
    </lineage>
</organism>
<keyword evidence="1" id="KW-1133">Transmembrane helix</keyword>
<dbReference type="OrthoDB" id="6474464at2759"/>
<dbReference type="GO" id="GO:0006044">
    <property type="term" value="P:N-acetylglucosamine metabolic process"/>
    <property type="evidence" value="ECO:0007669"/>
    <property type="project" value="TreeGrafter"/>
</dbReference>
<dbReference type="GO" id="GO:0003830">
    <property type="term" value="F:beta-1,4-mannosylglycoprotein 4-beta-N-acetylglucosaminyltransferase activity"/>
    <property type="evidence" value="ECO:0007669"/>
    <property type="project" value="InterPro"/>
</dbReference>
<dbReference type="Pfam" id="PF04724">
    <property type="entry name" value="Glyco_transf_17"/>
    <property type="match status" value="1"/>
</dbReference>
<dbReference type="GO" id="GO:0016020">
    <property type="term" value="C:membrane"/>
    <property type="evidence" value="ECO:0007669"/>
    <property type="project" value="InterPro"/>
</dbReference>
<dbReference type="Proteomes" id="UP000612746">
    <property type="component" value="Unassembled WGS sequence"/>
</dbReference>
<reference evidence="2" key="1">
    <citation type="submission" date="2020-12" db="EMBL/GenBank/DDBJ databases">
        <title>Metabolic potential, ecology and presence of endohyphal bacteria is reflected in genomic diversity of Mucoromycotina.</title>
        <authorList>
            <person name="Muszewska A."/>
            <person name="Okrasinska A."/>
            <person name="Steczkiewicz K."/>
            <person name="Drgas O."/>
            <person name="Orlowska M."/>
            <person name="Perlinska-Lenart U."/>
            <person name="Aleksandrzak-Piekarczyk T."/>
            <person name="Szatraj K."/>
            <person name="Zielenkiewicz U."/>
            <person name="Pilsyk S."/>
            <person name="Malc E."/>
            <person name="Mieczkowski P."/>
            <person name="Kruszewska J.S."/>
            <person name="Biernat P."/>
            <person name="Pawlowska J."/>
        </authorList>
    </citation>
    <scope>NUCLEOTIDE SEQUENCE</scope>
    <source>
        <strain evidence="2">WA0000051536</strain>
    </source>
</reference>
<proteinExistence type="predicted"/>
<name>A0A8H7UFT8_9FUNG</name>
<feature type="transmembrane region" description="Helical" evidence="1">
    <location>
        <begin position="12"/>
        <end position="35"/>
    </location>
</feature>
<evidence type="ECO:0000313" key="3">
    <source>
        <dbReference type="Proteomes" id="UP000612746"/>
    </source>
</evidence>
<keyword evidence="1" id="KW-0812">Transmembrane</keyword>
<evidence type="ECO:0000256" key="1">
    <source>
        <dbReference type="SAM" id="Phobius"/>
    </source>
</evidence>
<accession>A0A8H7UFT8</accession>
<dbReference type="PANTHER" id="PTHR12224:SF0">
    <property type="entry name" value="BETA-1,4-MANNOSYL-GLYCOPROTEIN 4-BETA-N-ACETYLGLUCOSAMINYLTRANSFERASE"/>
    <property type="match status" value="1"/>
</dbReference>
<gene>
    <name evidence="2" type="ORF">INT44_001463</name>
</gene>
<dbReference type="PANTHER" id="PTHR12224">
    <property type="entry name" value="BETA-1,4-MANNOSYL-GLYCOPROTEIN BETA-1,4-N-ACETYLGLUCOSAMINYL-TRANSFERASE"/>
    <property type="match status" value="1"/>
</dbReference>
<comment type="caution">
    <text evidence="2">The sequence shown here is derived from an EMBL/GenBank/DDBJ whole genome shotgun (WGS) entry which is preliminary data.</text>
</comment>
<evidence type="ECO:0000313" key="2">
    <source>
        <dbReference type="EMBL" id="KAG2178313.1"/>
    </source>
</evidence>